<dbReference type="Pfam" id="PF00278">
    <property type="entry name" value="Orn_DAP_Arg_deC"/>
    <property type="match status" value="1"/>
</dbReference>
<dbReference type="GO" id="GO:0033387">
    <property type="term" value="P:putrescine biosynthetic process from arginine, via ornithine"/>
    <property type="evidence" value="ECO:0007669"/>
    <property type="project" value="TreeGrafter"/>
</dbReference>
<dbReference type="InterPro" id="IPR002433">
    <property type="entry name" value="Orn_de-COase"/>
</dbReference>
<evidence type="ECO:0000259" key="6">
    <source>
        <dbReference type="Pfam" id="PF02784"/>
    </source>
</evidence>
<dbReference type="Pfam" id="PF02784">
    <property type="entry name" value="Orn_Arg_deC_N"/>
    <property type="match status" value="1"/>
</dbReference>
<protein>
    <recommendedName>
        <fullName evidence="8">Orn/DAP/Arg decarboxylase 2 N-terminal domain-containing protein</fullName>
    </recommendedName>
</protein>
<reference evidence="7" key="1">
    <citation type="journal article" date="2020" name="Nature">
        <title>Giant virus diversity and host interactions through global metagenomics.</title>
        <authorList>
            <person name="Schulz F."/>
            <person name="Roux S."/>
            <person name="Paez-Espino D."/>
            <person name="Jungbluth S."/>
            <person name="Walsh D.A."/>
            <person name="Denef V.J."/>
            <person name="McMahon K.D."/>
            <person name="Konstantinidis K.T."/>
            <person name="Eloe-Fadrosh E.A."/>
            <person name="Kyrpides N.C."/>
            <person name="Woyke T."/>
        </authorList>
    </citation>
    <scope>NUCLEOTIDE SEQUENCE</scope>
    <source>
        <strain evidence="7">GVMAG-M-3300023174-207</strain>
    </source>
</reference>
<proteinExistence type="inferred from homology"/>
<dbReference type="Gene3D" id="2.40.37.10">
    <property type="entry name" value="Lyase, Ornithine Decarboxylase, Chain A, domain 1"/>
    <property type="match status" value="1"/>
</dbReference>
<accession>A0A6C0DK70</accession>
<feature type="domain" description="Orn/DAP/Arg decarboxylase 2 N-terminal" evidence="6">
    <location>
        <begin position="16"/>
        <end position="228"/>
    </location>
</feature>
<dbReference type="InterPro" id="IPR022644">
    <property type="entry name" value="De-COase2_N"/>
</dbReference>
<dbReference type="SUPFAM" id="SSF51419">
    <property type="entry name" value="PLP-binding barrel"/>
    <property type="match status" value="1"/>
</dbReference>
<comment type="cofactor">
    <cofactor evidence="1">
        <name>pyridoxal 5'-phosphate</name>
        <dbReference type="ChEBI" id="CHEBI:597326"/>
    </cofactor>
</comment>
<evidence type="ECO:0008006" key="8">
    <source>
        <dbReference type="Google" id="ProtNLM"/>
    </source>
</evidence>
<sequence>MRKILHTPVAIFKPDKVIDRYNHWMKFLPYIKPYYAVKSLCDESIISTLAKTDIIGFDVASINEIKQVIPYSKDIILSHPIKQVEDITFAKDNNIRYIVADSITEVKKIKSVYPEAEIIWRIKSYEKHSDIKFNAKFGATIEQTKNAIEKYNLKNISYHVGSKCNNMESHLKTIQTILSLNSDIKMIDIGGGFTSKNDIVKLSELLSPLQHNHLSNIKIVAEPGRYFSQSSLDIINKVIGVKRSSHHMDIFVNDSIYNSFSGKPFDHQEFLPKPLYKSNKALKCTIWGNTCDGEDKIMENISLPIPKINDLIKWENMGAYSLANAVDGFNGFPKTSVIWR</sequence>
<dbReference type="SUPFAM" id="SSF50621">
    <property type="entry name" value="Alanine racemase C-terminal domain-like"/>
    <property type="match status" value="1"/>
</dbReference>
<dbReference type="InterPro" id="IPR009006">
    <property type="entry name" value="Ala_racemase/Decarboxylase_C"/>
</dbReference>
<dbReference type="GO" id="GO:0004586">
    <property type="term" value="F:ornithine decarboxylase activity"/>
    <property type="evidence" value="ECO:0007669"/>
    <property type="project" value="TreeGrafter"/>
</dbReference>
<evidence type="ECO:0000256" key="4">
    <source>
        <dbReference type="ARBA" id="ARBA00023239"/>
    </source>
</evidence>
<dbReference type="PRINTS" id="PR01182">
    <property type="entry name" value="ORNDCRBXLASE"/>
</dbReference>
<name>A0A6C0DK70_9ZZZZ</name>
<dbReference type="Gene3D" id="3.20.20.10">
    <property type="entry name" value="Alanine racemase"/>
    <property type="match status" value="1"/>
</dbReference>
<dbReference type="EMBL" id="MN739628">
    <property type="protein sequence ID" value="QHT16963.1"/>
    <property type="molecule type" value="Genomic_DNA"/>
</dbReference>
<dbReference type="GO" id="GO:0005737">
    <property type="term" value="C:cytoplasm"/>
    <property type="evidence" value="ECO:0007669"/>
    <property type="project" value="TreeGrafter"/>
</dbReference>
<feature type="domain" description="Orn/DAP/Arg decarboxylase 2 C-terminal" evidence="5">
    <location>
        <begin position="233"/>
        <end position="318"/>
    </location>
</feature>
<dbReference type="InterPro" id="IPR022643">
    <property type="entry name" value="De-COase2_C"/>
</dbReference>
<dbReference type="PANTHER" id="PTHR11482">
    <property type="entry name" value="ARGININE/DIAMINOPIMELATE/ORNITHINE DECARBOXYLASE"/>
    <property type="match status" value="1"/>
</dbReference>
<comment type="similarity">
    <text evidence="2">Belongs to the Orn/Lys/Arg decarboxylase class-II family.</text>
</comment>
<dbReference type="PRINTS" id="PR01179">
    <property type="entry name" value="ODADCRBXLASE"/>
</dbReference>
<evidence type="ECO:0000256" key="1">
    <source>
        <dbReference type="ARBA" id="ARBA00001933"/>
    </source>
</evidence>
<organism evidence="7">
    <name type="scientific">viral metagenome</name>
    <dbReference type="NCBI Taxonomy" id="1070528"/>
    <lineage>
        <taxon>unclassified sequences</taxon>
        <taxon>metagenomes</taxon>
        <taxon>organismal metagenomes</taxon>
    </lineage>
</organism>
<evidence type="ECO:0000259" key="5">
    <source>
        <dbReference type="Pfam" id="PF00278"/>
    </source>
</evidence>
<evidence type="ECO:0000313" key="7">
    <source>
        <dbReference type="EMBL" id="QHT16963.1"/>
    </source>
</evidence>
<dbReference type="AlphaFoldDB" id="A0A6C0DK70"/>
<dbReference type="PANTHER" id="PTHR11482:SF6">
    <property type="entry name" value="ORNITHINE DECARBOXYLASE 1-RELATED"/>
    <property type="match status" value="1"/>
</dbReference>
<keyword evidence="3" id="KW-0663">Pyridoxal phosphate</keyword>
<evidence type="ECO:0000256" key="2">
    <source>
        <dbReference type="ARBA" id="ARBA00008872"/>
    </source>
</evidence>
<dbReference type="InterPro" id="IPR000183">
    <property type="entry name" value="Orn/DAP/Arg_de-COase"/>
</dbReference>
<keyword evidence="4" id="KW-0456">Lyase</keyword>
<dbReference type="InterPro" id="IPR029066">
    <property type="entry name" value="PLP-binding_barrel"/>
</dbReference>
<evidence type="ECO:0000256" key="3">
    <source>
        <dbReference type="ARBA" id="ARBA00022898"/>
    </source>
</evidence>